<proteinExistence type="predicted"/>
<reference evidence="1 2" key="1">
    <citation type="submission" date="2019-02" db="EMBL/GenBank/DDBJ databases">
        <title>Deep-cultivation of Planctomycetes and their phenomic and genomic characterization uncovers novel biology.</title>
        <authorList>
            <person name="Wiegand S."/>
            <person name="Jogler M."/>
            <person name="Boedeker C."/>
            <person name="Pinto D."/>
            <person name="Vollmers J."/>
            <person name="Rivas-Marin E."/>
            <person name="Kohn T."/>
            <person name="Peeters S.H."/>
            <person name="Heuer A."/>
            <person name="Rast P."/>
            <person name="Oberbeckmann S."/>
            <person name="Bunk B."/>
            <person name="Jeske O."/>
            <person name="Meyerdierks A."/>
            <person name="Storesund J.E."/>
            <person name="Kallscheuer N."/>
            <person name="Luecker S."/>
            <person name="Lage O.M."/>
            <person name="Pohl T."/>
            <person name="Merkel B.J."/>
            <person name="Hornburger P."/>
            <person name="Mueller R.-W."/>
            <person name="Bruemmer F."/>
            <person name="Labrenz M."/>
            <person name="Spormann A.M."/>
            <person name="Op den Camp H."/>
            <person name="Overmann J."/>
            <person name="Amann R."/>
            <person name="Jetten M.S.M."/>
            <person name="Mascher T."/>
            <person name="Medema M.H."/>
            <person name="Devos D.P."/>
            <person name="Kaster A.-K."/>
            <person name="Ovreas L."/>
            <person name="Rohde M."/>
            <person name="Galperin M.Y."/>
            <person name="Jogler C."/>
        </authorList>
    </citation>
    <scope>NUCLEOTIDE SEQUENCE [LARGE SCALE GENOMIC DNA]</scope>
    <source>
        <strain evidence="1 2">Pla110</strain>
    </source>
</reference>
<dbReference type="KEGG" id="plon:Pla110_29260"/>
<dbReference type="Proteomes" id="UP000317178">
    <property type="component" value="Chromosome"/>
</dbReference>
<dbReference type="AlphaFoldDB" id="A0A518CPM7"/>
<evidence type="ECO:0000313" key="2">
    <source>
        <dbReference type="Proteomes" id="UP000317178"/>
    </source>
</evidence>
<gene>
    <name evidence="1" type="ORF">Pla110_29260</name>
</gene>
<accession>A0A518CPM7</accession>
<protein>
    <submittedName>
        <fullName evidence="1">Uncharacterized protein</fullName>
    </submittedName>
</protein>
<sequence>MLNVAASIVANSPENAGRQRLIDPLICRVSSSAEFFYGTGFFPSPPNLLFNYYLFSKMIEPDLFLSWRRKNRWILRE</sequence>
<dbReference type="EMBL" id="CP036281">
    <property type="protein sequence ID" value="QDU81187.1"/>
    <property type="molecule type" value="Genomic_DNA"/>
</dbReference>
<keyword evidence="2" id="KW-1185">Reference proteome</keyword>
<organism evidence="1 2">
    <name type="scientific">Polystyrenella longa</name>
    <dbReference type="NCBI Taxonomy" id="2528007"/>
    <lineage>
        <taxon>Bacteria</taxon>
        <taxon>Pseudomonadati</taxon>
        <taxon>Planctomycetota</taxon>
        <taxon>Planctomycetia</taxon>
        <taxon>Planctomycetales</taxon>
        <taxon>Planctomycetaceae</taxon>
        <taxon>Polystyrenella</taxon>
    </lineage>
</organism>
<evidence type="ECO:0000313" key="1">
    <source>
        <dbReference type="EMBL" id="QDU81187.1"/>
    </source>
</evidence>
<name>A0A518CPM7_9PLAN</name>